<protein>
    <recommendedName>
        <fullName evidence="3">hydroxymethylglutaryl-CoA lyase</fullName>
        <ecNumber evidence="3">4.1.3.4</ecNumber>
    </recommendedName>
</protein>
<dbReference type="EC" id="4.1.3.4" evidence="3"/>
<dbReference type="GO" id="GO:0005737">
    <property type="term" value="C:cytoplasm"/>
    <property type="evidence" value="ECO:0007669"/>
    <property type="project" value="UniProtKB-ARBA"/>
</dbReference>
<feature type="domain" description="EF-hand" evidence="7">
    <location>
        <begin position="372"/>
        <end position="407"/>
    </location>
</feature>
<feature type="domain" description="Pyruvate carboxyltransferase" evidence="8">
    <location>
        <begin position="10"/>
        <end position="303"/>
    </location>
</feature>
<evidence type="ECO:0000256" key="5">
    <source>
        <dbReference type="ARBA" id="ARBA00023239"/>
    </source>
</evidence>
<evidence type="ECO:0000313" key="9">
    <source>
        <dbReference type="EMBL" id="CCC47593.1"/>
    </source>
</evidence>
<evidence type="ECO:0000256" key="4">
    <source>
        <dbReference type="ARBA" id="ARBA00022723"/>
    </source>
</evidence>
<dbReference type="SUPFAM" id="SSF47473">
    <property type="entry name" value="EF-hand"/>
    <property type="match status" value="1"/>
</dbReference>
<dbReference type="PROSITE" id="PS50222">
    <property type="entry name" value="EF_HAND_2"/>
    <property type="match status" value="1"/>
</dbReference>
<dbReference type="Gene3D" id="3.20.20.70">
    <property type="entry name" value="Aldolase class I"/>
    <property type="match status" value="1"/>
</dbReference>
<dbReference type="InterPro" id="IPR002048">
    <property type="entry name" value="EF_hand_dom"/>
</dbReference>
<keyword evidence="4" id="KW-0479">Metal-binding</keyword>
<dbReference type="GO" id="GO:0005509">
    <property type="term" value="F:calcium ion binding"/>
    <property type="evidence" value="ECO:0007669"/>
    <property type="project" value="InterPro"/>
</dbReference>
<keyword evidence="5 9" id="KW-0456">Lyase</keyword>
<dbReference type="VEuPathDB" id="TriTrypDB:TvY486_0402590"/>
<evidence type="ECO:0000256" key="1">
    <source>
        <dbReference type="ARBA" id="ARBA00005143"/>
    </source>
</evidence>
<dbReference type="PANTHER" id="PTHR42738">
    <property type="entry name" value="HYDROXYMETHYLGLUTARYL-COA LYASE"/>
    <property type="match status" value="1"/>
</dbReference>
<dbReference type="Pfam" id="PF00682">
    <property type="entry name" value="HMGL-like"/>
    <property type="match status" value="1"/>
</dbReference>
<dbReference type="InterPro" id="IPR011992">
    <property type="entry name" value="EF-hand-dom_pair"/>
</dbReference>
<accession>G0TUF9</accession>
<sequence length="418" mass="46364">MLSSRLRLSSVRIVECPRDAMQGLSRFIPTDEKIRYLNGLLKCGFYAIDCASFVSPRAVPQMRDSSEVLTGCWQSIQHDLEKASKLSVVVVSPPGFKRAMETRGVSIIGYPIGCCESFQQRNAKKSISASLEELEQMQKAVDAFNASLDAGKVTQEGFHTKREMLVYISMAFGNPYGEPHSAEQVERMTSELVSRGVRAISLADTVGVARPESIYDTFVTLRKKFPCVTYGAHFHSSTASSKSKLLAAMDAGCNLIDCALGGMGGCPFAKDEHLVGNLATELVVKMLEERNALPASLDREQMKKCLVLKKEIFGISVKDMLISQCLRDEKQFTFLCQEHFKLYDVEDKGALDYEGFRASMLQVFTELSFPPPTEDKIQASFHKVDIQKLGFITLDAYTMGARRLLRKQLDLPTDAVGG</sequence>
<dbReference type="GO" id="GO:0004419">
    <property type="term" value="F:hydroxymethylglutaryl-CoA lyase activity"/>
    <property type="evidence" value="ECO:0007669"/>
    <property type="project" value="UniProtKB-EC"/>
</dbReference>
<evidence type="ECO:0000256" key="6">
    <source>
        <dbReference type="ARBA" id="ARBA00049877"/>
    </source>
</evidence>
<name>G0TUF9_TRYVY</name>
<evidence type="ECO:0000256" key="3">
    <source>
        <dbReference type="ARBA" id="ARBA00012910"/>
    </source>
</evidence>
<dbReference type="PROSITE" id="PS50991">
    <property type="entry name" value="PYR_CT"/>
    <property type="match status" value="1"/>
</dbReference>
<dbReference type="InterPro" id="IPR043594">
    <property type="entry name" value="HMGL"/>
</dbReference>
<dbReference type="UniPathway" id="UPA00896">
    <property type="reaction ID" value="UER00863"/>
</dbReference>
<dbReference type="OMA" id="YPIGCCE"/>
<proteinExistence type="inferred from homology"/>
<dbReference type="SUPFAM" id="SSF51569">
    <property type="entry name" value="Aldolase"/>
    <property type="match status" value="1"/>
</dbReference>
<dbReference type="GO" id="GO:0046951">
    <property type="term" value="P:ketone body biosynthetic process"/>
    <property type="evidence" value="ECO:0007669"/>
    <property type="project" value="TreeGrafter"/>
</dbReference>
<comment type="similarity">
    <text evidence="2">Belongs to the HMG-CoA lyase family.</text>
</comment>
<evidence type="ECO:0000256" key="2">
    <source>
        <dbReference type="ARBA" id="ARBA00009405"/>
    </source>
</evidence>
<dbReference type="PANTHER" id="PTHR42738:SF7">
    <property type="entry name" value="HYDROXYMETHYLGLUTARYL-COA LYASE"/>
    <property type="match status" value="1"/>
</dbReference>
<dbReference type="InterPro" id="IPR000891">
    <property type="entry name" value="PYR_CT"/>
</dbReference>
<comment type="pathway">
    <text evidence="1">Metabolic intermediate metabolism; (S)-3-hydroxy-3-methylglutaryl-CoA degradation; acetoacetate from (S)-3-hydroxy-3-methylglutaryl-CoA: step 1/1.</text>
</comment>
<evidence type="ECO:0000259" key="7">
    <source>
        <dbReference type="PROSITE" id="PS50222"/>
    </source>
</evidence>
<evidence type="ECO:0000259" key="8">
    <source>
        <dbReference type="PROSITE" id="PS50991"/>
    </source>
</evidence>
<comment type="catalytic activity">
    <reaction evidence="6">
        <text>(3S)-3-hydroxy-3-methylglutaryl-CoA = acetoacetate + acetyl-CoA</text>
        <dbReference type="Rhea" id="RHEA:24404"/>
        <dbReference type="ChEBI" id="CHEBI:13705"/>
        <dbReference type="ChEBI" id="CHEBI:43074"/>
        <dbReference type="ChEBI" id="CHEBI:57288"/>
        <dbReference type="EC" id="4.1.3.4"/>
    </reaction>
</comment>
<gene>
    <name evidence="9" type="ORF">TVY486_0402590</name>
</gene>
<dbReference type="GO" id="GO:0006552">
    <property type="term" value="P:L-leucine catabolic process"/>
    <property type="evidence" value="ECO:0007669"/>
    <property type="project" value="TreeGrafter"/>
</dbReference>
<reference evidence="9" key="1">
    <citation type="journal article" date="2012" name="Proc. Natl. Acad. Sci. U.S.A.">
        <title>Antigenic diversity is generated by distinct evolutionary mechanisms in African trypanosome species.</title>
        <authorList>
            <person name="Jackson A.P."/>
            <person name="Berry A."/>
            <person name="Aslett M."/>
            <person name="Allison H.C."/>
            <person name="Burton P."/>
            <person name="Vavrova-Anderson J."/>
            <person name="Brown R."/>
            <person name="Browne H."/>
            <person name="Corton N."/>
            <person name="Hauser H."/>
            <person name="Gamble J."/>
            <person name="Gilderthorp R."/>
            <person name="Marcello L."/>
            <person name="McQuillan J."/>
            <person name="Otto T.D."/>
            <person name="Quail M.A."/>
            <person name="Sanders M.J."/>
            <person name="van Tonder A."/>
            <person name="Ginger M.L."/>
            <person name="Field M.C."/>
            <person name="Barry J.D."/>
            <person name="Hertz-Fowler C."/>
            <person name="Berriman M."/>
        </authorList>
    </citation>
    <scope>NUCLEOTIDE SEQUENCE</scope>
    <source>
        <strain evidence="9">Y486</strain>
    </source>
</reference>
<dbReference type="EMBL" id="HE573020">
    <property type="protein sequence ID" value="CCC47593.1"/>
    <property type="molecule type" value="Genomic_DNA"/>
</dbReference>
<dbReference type="InterPro" id="IPR013785">
    <property type="entry name" value="Aldolase_TIM"/>
</dbReference>
<organism evidence="9">
    <name type="scientific">Trypanosoma vivax (strain Y486)</name>
    <dbReference type="NCBI Taxonomy" id="1055687"/>
    <lineage>
        <taxon>Eukaryota</taxon>
        <taxon>Discoba</taxon>
        <taxon>Euglenozoa</taxon>
        <taxon>Kinetoplastea</taxon>
        <taxon>Metakinetoplastina</taxon>
        <taxon>Trypanosomatida</taxon>
        <taxon>Trypanosomatidae</taxon>
        <taxon>Trypanosoma</taxon>
        <taxon>Duttonella</taxon>
    </lineage>
</organism>
<dbReference type="AlphaFoldDB" id="G0TUF9"/>